<sequence length="81" mass="8960">MPLPCGSPSPYPLAQATVDLRGSGNMGQVKRTSAVEEDGKREPTVIDASKLTPLIYMIDGRHGRIQCYSRQAYRIEELHCV</sequence>
<dbReference type="Proteomes" id="UP000007015">
    <property type="component" value="Chromosome 12"/>
</dbReference>
<evidence type="ECO:0000313" key="4">
    <source>
        <dbReference type="Proteomes" id="UP000007015"/>
    </source>
</evidence>
<reference evidence="2" key="2">
    <citation type="submission" date="2006-09" db="EMBL/GenBank/DDBJ databases">
        <title>Improved gene annotation of the rice (Oryza sativa) genomes.</title>
        <authorList>
            <person name="Wang J."/>
            <person name="Li R."/>
            <person name="Fan W."/>
            <person name="Huang Q."/>
            <person name="Zhang J."/>
            <person name="Zhou Y."/>
            <person name="Hu Y."/>
            <person name="Zi S."/>
            <person name="Li J."/>
            <person name="Ni P."/>
            <person name="Zheng H."/>
            <person name="Zhang Y."/>
            <person name="Zhao M."/>
            <person name="Hao Q."/>
            <person name="McDermott J."/>
            <person name="Samudrala R."/>
            <person name="Kristiansen K."/>
            <person name="Wong G.K.-S."/>
        </authorList>
    </citation>
    <scope>NUCLEOTIDE SEQUENCE</scope>
</reference>
<dbReference type="Gramene" id="BGIOSGA037786-TA">
    <property type="protein sequence ID" value="BGIOSGA037786-PA"/>
    <property type="gene ID" value="BGIOSGA037786"/>
</dbReference>
<accession>A2ZMP0</accession>
<keyword evidence="4" id="KW-1185">Reference proteome</keyword>
<evidence type="ECO:0000313" key="3">
    <source>
        <dbReference type="EMBL" id="EAY83882.1"/>
    </source>
</evidence>
<evidence type="ECO:0000256" key="1">
    <source>
        <dbReference type="SAM" id="MobiDB-lite"/>
    </source>
</evidence>
<gene>
    <name evidence="2" type="ORF">OsI_39094</name>
    <name evidence="3" type="ORF">OsI_39102</name>
</gene>
<protein>
    <submittedName>
        <fullName evidence="2">Uncharacterized protein</fullName>
    </submittedName>
</protein>
<dbReference type="Gramene" id="BGIOSGA037783-TA">
    <property type="protein sequence ID" value="BGIOSGA037783-PA"/>
    <property type="gene ID" value="BGIOSGA037783"/>
</dbReference>
<name>A2ZMP0_ORYSI</name>
<dbReference type="HOGENOM" id="CLU_2578087_0_0_1"/>
<reference evidence="2 4" key="1">
    <citation type="journal article" date="2005" name="PLoS Biol.">
        <title>The genomes of Oryza sativa: a history of duplications.</title>
        <authorList>
            <person name="Yu J."/>
            <person name="Wang J."/>
            <person name="Lin W."/>
            <person name="Li S."/>
            <person name="Li H."/>
            <person name="Zhou J."/>
            <person name="Ni P."/>
            <person name="Dong W."/>
            <person name="Hu S."/>
            <person name="Zeng C."/>
            <person name="Zhang J."/>
            <person name="Zhang Y."/>
            <person name="Li R."/>
            <person name="Xu Z."/>
            <person name="Li S."/>
            <person name="Li X."/>
            <person name="Zheng H."/>
            <person name="Cong L."/>
            <person name="Lin L."/>
            <person name="Yin J."/>
            <person name="Geng J."/>
            <person name="Li G."/>
            <person name="Shi J."/>
            <person name="Liu J."/>
            <person name="Lv H."/>
            <person name="Li J."/>
            <person name="Wang J."/>
            <person name="Deng Y."/>
            <person name="Ran L."/>
            <person name="Shi X."/>
            <person name="Wang X."/>
            <person name="Wu Q."/>
            <person name="Li C."/>
            <person name="Ren X."/>
            <person name="Wang J."/>
            <person name="Wang X."/>
            <person name="Li D."/>
            <person name="Liu D."/>
            <person name="Zhang X."/>
            <person name="Ji Z."/>
            <person name="Zhao W."/>
            <person name="Sun Y."/>
            <person name="Zhang Z."/>
            <person name="Bao J."/>
            <person name="Han Y."/>
            <person name="Dong L."/>
            <person name="Ji J."/>
            <person name="Chen P."/>
            <person name="Wu S."/>
            <person name="Liu J."/>
            <person name="Xiao Y."/>
            <person name="Bu D."/>
            <person name="Tan J."/>
            <person name="Yang L."/>
            <person name="Ye C."/>
            <person name="Zhang J."/>
            <person name="Xu J."/>
            <person name="Zhou Y."/>
            <person name="Yu Y."/>
            <person name="Zhang B."/>
            <person name="Zhuang S."/>
            <person name="Wei H."/>
            <person name="Liu B."/>
            <person name="Lei M."/>
            <person name="Yu H."/>
            <person name="Li Y."/>
            <person name="Xu H."/>
            <person name="Wei S."/>
            <person name="He X."/>
            <person name="Fang L."/>
            <person name="Zhang Z."/>
            <person name="Zhang Y."/>
            <person name="Huang X."/>
            <person name="Su Z."/>
            <person name="Tong W."/>
            <person name="Li J."/>
            <person name="Tong Z."/>
            <person name="Li S."/>
            <person name="Ye J."/>
            <person name="Wang L."/>
            <person name="Fang L."/>
            <person name="Lei T."/>
            <person name="Chen C."/>
            <person name="Chen H."/>
            <person name="Xu Z."/>
            <person name="Li H."/>
            <person name="Huang H."/>
            <person name="Zhang F."/>
            <person name="Xu H."/>
            <person name="Li N."/>
            <person name="Zhao C."/>
            <person name="Li S."/>
            <person name="Dong L."/>
            <person name="Huang Y."/>
            <person name="Li L."/>
            <person name="Xi Y."/>
            <person name="Qi Q."/>
            <person name="Li W."/>
            <person name="Zhang B."/>
            <person name="Hu W."/>
            <person name="Zhang Y."/>
            <person name="Tian X."/>
            <person name="Jiao Y."/>
            <person name="Liang X."/>
            <person name="Jin J."/>
            <person name="Gao L."/>
            <person name="Zheng W."/>
            <person name="Hao B."/>
            <person name="Liu S."/>
            <person name="Wang W."/>
            <person name="Yuan L."/>
            <person name="Cao M."/>
            <person name="McDermott J."/>
            <person name="Samudrala R."/>
            <person name="Wang J."/>
            <person name="Wong G.K."/>
            <person name="Yang H."/>
        </authorList>
    </citation>
    <scope>NUCLEOTIDE SEQUENCE [LARGE SCALE GENOMIC DNA]</scope>
    <source>
        <strain evidence="4">cv. 93-11</strain>
    </source>
</reference>
<evidence type="ECO:0000313" key="2">
    <source>
        <dbReference type="EMBL" id="EAY83874.1"/>
    </source>
</evidence>
<proteinExistence type="predicted"/>
<dbReference type="AlphaFoldDB" id="A2ZMP0"/>
<dbReference type="EMBL" id="CM000137">
    <property type="protein sequence ID" value="EAY83874.1"/>
    <property type="molecule type" value="Genomic_DNA"/>
</dbReference>
<reference evidence="2" key="3">
    <citation type="submission" date="2008-12" db="EMBL/GenBank/DDBJ databases">
        <authorList>
            <person name="Wang J."/>
            <person name="Li R."/>
            <person name="Fan W."/>
            <person name="Huang Q."/>
            <person name="Zhang J."/>
            <person name="Zhou Y."/>
            <person name="Hu Y."/>
            <person name="Zi S."/>
            <person name="Li J."/>
            <person name="Ni P."/>
            <person name="Zheng H."/>
            <person name="Zhang Y."/>
            <person name="Zhao M."/>
            <person name="Hao Q."/>
            <person name="McDermott J."/>
            <person name="Samudrala R."/>
            <person name="Kristiansen K."/>
            <person name="Wong G.K.-S."/>
        </authorList>
    </citation>
    <scope>NUCLEOTIDE SEQUENCE</scope>
</reference>
<feature type="region of interest" description="Disordered" evidence="1">
    <location>
        <begin position="22"/>
        <end position="41"/>
    </location>
</feature>
<dbReference type="EMBL" id="CM000137">
    <property type="protein sequence ID" value="EAY83882.1"/>
    <property type="molecule type" value="Genomic_DNA"/>
</dbReference>
<organism evidence="2 4">
    <name type="scientific">Oryza sativa subsp. indica</name>
    <name type="common">Rice</name>
    <dbReference type="NCBI Taxonomy" id="39946"/>
    <lineage>
        <taxon>Eukaryota</taxon>
        <taxon>Viridiplantae</taxon>
        <taxon>Streptophyta</taxon>
        <taxon>Embryophyta</taxon>
        <taxon>Tracheophyta</taxon>
        <taxon>Spermatophyta</taxon>
        <taxon>Magnoliopsida</taxon>
        <taxon>Liliopsida</taxon>
        <taxon>Poales</taxon>
        <taxon>Poaceae</taxon>
        <taxon>BOP clade</taxon>
        <taxon>Oryzoideae</taxon>
        <taxon>Oryzeae</taxon>
        <taxon>Oryzinae</taxon>
        <taxon>Oryza</taxon>
        <taxon>Oryza sativa</taxon>
    </lineage>
</organism>